<dbReference type="EC" id="3.4.25.1" evidence="3"/>
<evidence type="ECO:0000256" key="10">
    <source>
        <dbReference type="SAM" id="MobiDB-lite"/>
    </source>
</evidence>
<dbReference type="CDD" id="cd03763">
    <property type="entry name" value="proteasome_beta_type_7"/>
    <property type="match status" value="1"/>
</dbReference>
<name>A0AB34GFT1_ESCRO</name>
<dbReference type="GO" id="GO:0051603">
    <property type="term" value="P:proteolysis involved in protein catabolic process"/>
    <property type="evidence" value="ECO:0007669"/>
    <property type="project" value="InterPro"/>
</dbReference>
<evidence type="ECO:0000313" key="13">
    <source>
        <dbReference type="Proteomes" id="UP001159641"/>
    </source>
</evidence>
<dbReference type="InterPro" id="IPR029055">
    <property type="entry name" value="Ntn_hydrolases_N"/>
</dbReference>
<comment type="catalytic activity">
    <reaction evidence="1">
        <text>Cleavage of peptide bonds with very broad specificity.</text>
        <dbReference type="EC" id="3.4.25.1"/>
    </reaction>
</comment>
<proteinExistence type="predicted"/>
<evidence type="ECO:0000256" key="9">
    <source>
        <dbReference type="ARBA" id="ARBA00023242"/>
    </source>
</evidence>
<keyword evidence="13" id="KW-1185">Reference proteome</keyword>
<dbReference type="InterPro" id="IPR024689">
    <property type="entry name" value="Proteasome_bsu_C"/>
</dbReference>
<reference evidence="12 13" key="1">
    <citation type="submission" date="2022-11" db="EMBL/GenBank/DDBJ databases">
        <title>Whole genome sequence of Eschrichtius robustus ER-17-0199.</title>
        <authorList>
            <person name="Bruniche-Olsen A."/>
            <person name="Black A.N."/>
            <person name="Fields C.J."/>
            <person name="Walden K."/>
            <person name="Dewoody J.A."/>
        </authorList>
    </citation>
    <scope>NUCLEOTIDE SEQUENCE [LARGE SCALE GENOMIC DNA]</scope>
    <source>
        <strain evidence="12">ER-17-0199</strain>
        <tissue evidence="12">Blubber</tissue>
    </source>
</reference>
<dbReference type="PROSITE" id="PS00854">
    <property type="entry name" value="PROTEASOME_BETA_1"/>
    <property type="match status" value="1"/>
</dbReference>
<evidence type="ECO:0000256" key="4">
    <source>
        <dbReference type="ARBA" id="ARBA00022490"/>
    </source>
</evidence>
<dbReference type="GO" id="GO:0005737">
    <property type="term" value="C:cytoplasm"/>
    <property type="evidence" value="ECO:0007669"/>
    <property type="project" value="TreeGrafter"/>
</dbReference>
<comment type="caution">
    <text evidence="12">The sequence shown here is derived from an EMBL/GenBank/DDBJ whole genome shotgun (WGS) entry which is preliminary data.</text>
</comment>
<dbReference type="PANTHER" id="PTHR32194:SF4">
    <property type="entry name" value="PROTEASOME SUBUNIT BETA TYPE-7"/>
    <property type="match status" value="1"/>
</dbReference>
<evidence type="ECO:0000313" key="12">
    <source>
        <dbReference type="EMBL" id="KAJ8777968.1"/>
    </source>
</evidence>
<dbReference type="GO" id="GO:0005839">
    <property type="term" value="C:proteasome core complex"/>
    <property type="evidence" value="ECO:0007669"/>
    <property type="project" value="InterPro"/>
</dbReference>
<gene>
    <name evidence="12" type="ORF">J1605_014073</name>
</gene>
<evidence type="ECO:0000259" key="11">
    <source>
        <dbReference type="Pfam" id="PF12465"/>
    </source>
</evidence>
<dbReference type="SUPFAM" id="SSF56235">
    <property type="entry name" value="N-terminal nucleophile aminohydrolases (Ntn hydrolases)"/>
    <property type="match status" value="2"/>
</dbReference>
<dbReference type="AlphaFoldDB" id="A0AB34GFT1"/>
<keyword evidence="4" id="KW-0963">Cytoplasm</keyword>
<accession>A0AB34GFT1</accession>
<keyword evidence="7" id="KW-0378">Hydrolase</keyword>
<organism evidence="12 13">
    <name type="scientific">Eschrichtius robustus</name>
    <name type="common">California gray whale</name>
    <name type="synonym">Eschrichtius gibbosus</name>
    <dbReference type="NCBI Taxonomy" id="9764"/>
    <lineage>
        <taxon>Eukaryota</taxon>
        <taxon>Metazoa</taxon>
        <taxon>Chordata</taxon>
        <taxon>Craniata</taxon>
        <taxon>Vertebrata</taxon>
        <taxon>Euteleostomi</taxon>
        <taxon>Mammalia</taxon>
        <taxon>Eutheria</taxon>
        <taxon>Laurasiatheria</taxon>
        <taxon>Artiodactyla</taxon>
        <taxon>Whippomorpha</taxon>
        <taxon>Cetacea</taxon>
        <taxon>Mysticeti</taxon>
        <taxon>Eschrichtiidae</taxon>
        <taxon>Eschrichtius</taxon>
    </lineage>
</organism>
<keyword evidence="8" id="KW-0647">Proteasome</keyword>
<protein>
    <recommendedName>
        <fullName evidence="3">proteasome endopeptidase complex</fullName>
        <ecNumber evidence="3">3.4.25.1</ecNumber>
    </recommendedName>
</protein>
<dbReference type="InterPro" id="IPR016050">
    <property type="entry name" value="Proteasome_bsu_CS"/>
</dbReference>
<comment type="subcellular location">
    <subcellularLocation>
        <location evidence="2">Nucleus</location>
    </subcellularLocation>
</comment>
<keyword evidence="9" id="KW-0539">Nucleus</keyword>
<dbReference type="Pfam" id="PF12465">
    <property type="entry name" value="Pr_beta_C"/>
    <property type="match status" value="1"/>
</dbReference>
<feature type="domain" description="Proteasome beta subunit C-terminal" evidence="11">
    <location>
        <begin position="323"/>
        <end position="359"/>
    </location>
</feature>
<dbReference type="InterPro" id="IPR023333">
    <property type="entry name" value="Proteasome_suB-type"/>
</dbReference>
<sequence length="365" mass="38823">MQKTALEPQKGFSFENCERNAALERSLPGLRVPHARKTGTTIAGLVFRDGVILGADTRATNDSIVAYQSCEKIHFICPKIYCCGAGVAADAEMTTRMAASNMELHELSTGREPRVATVTRALRQTLFRCWGGAKMILGRGSCGEGGAERRLDRRKGGAVRSERPEEAGLRGAKRVAGRNAVGHGAPDHGKGRGSGAGAVSRRGGTWIPVRSTDRTHSAKRYRGYVGASLIVGGVDFTGPQLYSVHPHGSYSRLPFTALGSGQDAALAVLEDRFQPNMTLEAAQELLVEAITAGILGDLGSGGSVDACVITGTSAKLLRTLSSPTEPIERSRQYRFAPGTTAVLSETVMPLTLELLEETVQAMDVE</sequence>
<feature type="compositionally biased region" description="Basic and acidic residues" evidence="10">
    <location>
        <begin position="146"/>
        <end position="168"/>
    </location>
</feature>
<feature type="region of interest" description="Disordered" evidence="10">
    <location>
        <begin position="142"/>
        <end position="211"/>
    </location>
</feature>
<dbReference type="PANTHER" id="PTHR32194">
    <property type="entry name" value="METALLOPROTEASE TLDD"/>
    <property type="match status" value="1"/>
</dbReference>
<dbReference type="GO" id="GO:0005634">
    <property type="term" value="C:nucleus"/>
    <property type="evidence" value="ECO:0007669"/>
    <property type="project" value="UniProtKB-SubCell"/>
</dbReference>
<dbReference type="Gene3D" id="3.60.20.10">
    <property type="entry name" value="Glutamine Phosphoribosylpyrophosphate, subunit 1, domain 1"/>
    <property type="match status" value="2"/>
</dbReference>
<evidence type="ECO:0000256" key="5">
    <source>
        <dbReference type="ARBA" id="ARBA00022670"/>
    </source>
</evidence>
<dbReference type="InterPro" id="IPR001353">
    <property type="entry name" value="Proteasome_sua/b"/>
</dbReference>
<keyword evidence="6" id="KW-0888">Threonine protease</keyword>
<evidence type="ECO:0000256" key="7">
    <source>
        <dbReference type="ARBA" id="ARBA00022801"/>
    </source>
</evidence>
<evidence type="ECO:0000256" key="6">
    <source>
        <dbReference type="ARBA" id="ARBA00022698"/>
    </source>
</evidence>
<evidence type="ECO:0000256" key="3">
    <source>
        <dbReference type="ARBA" id="ARBA00012039"/>
    </source>
</evidence>
<dbReference type="Proteomes" id="UP001159641">
    <property type="component" value="Unassembled WGS sequence"/>
</dbReference>
<dbReference type="PROSITE" id="PS51476">
    <property type="entry name" value="PROTEASOME_BETA_2"/>
    <property type="match status" value="1"/>
</dbReference>
<dbReference type="EMBL" id="JAIQCJ010002278">
    <property type="protein sequence ID" value="KAJ8777968.1"/>
    <property type="molecule type" value="Genomic_DNA"/>
</dbReference>
<evidence type="ECO:0000256" key="2">
    <source>
        <dbReference type="ARBA" id="ARBA00004123"/>
    </source>
</evidence>
<dbReference type="GO" id="GO:0004298">
    <property type="term" value="F:threonine-type endopeptidase activity"/>
    <property type="evidence" value="ECO:0007669"/>
    <property type="project" value="UniProtKB-KW"/>
</dbReference>
<evidence type="ECO:0000256" key="8">
    <source>
        <dbReference type="ARBA" id="ARBA00022942"/>
    </source>
</evidence>
<evidence type="ECO:0000256" key="1">
    <source>
        <dbReference type="ARBA" id="ARBA00001198"/>
    </source>
</evidence>
<keyword evidence="5" id="KW-0645">Protease</keyword>
<dbReference type="Pfam" id="PF00227">
    <property type="entry name" value="Proteasome"/>
    <property type="match status" value="2"/>
</dbReference>